<comment type="caution">
    <text evidence="2">The sequence shown here is derived from an EMBL/GenBank/DDBJ whole genome shotgun (WGS) entry which is preliminary data.</text>
</comment>
<evidence type="ECO:0000313" key="3">
    <source>
        <dbReference type="Proteomes" id="UP000821853"/>
    </source>
</evidence>
<dbReference type="VEuPathDB" id="VectorBase:HLOH_045705"/>
<protein>
    <submittedName>
        <fullName evidence="2">Uncharacterized protein</fullName>
    </submittedName>
</protein>
<accession>A0A9J6HCB3</accession>
<dbReference type="AlphaFoldDB" id="A0A9J6HCB3"/>
<sequence>MINGAVDDDSRPSYLKLEDFVRGQHNLVAFLGGELLSVQRALAVLADASLQAALADRVGAGEQRDPPRKQPAQAADPHHGHRLTELGGAPVEADGDAAGKCRWPSGIAARSRHSWARSE</sequence>
<dbReference type="Proteomes" id="UP000821853">
    <property type="component" value="Unassembled WGS sequence"/>
</dbReference>
<organism evidence="2 3">
    <name type="scientific">Haemaphysalis longicornis</name>
    <name type="common">Bush tick</name>
    <dbReference type="NCBI Taxonomy" id="44386"/>
    <lineage>
        <taxon>Eukaryota</taxon>
        <taxon>Metazoa</taxon>
        <taxon>Ecdysozoa</taxon>
        <taxon>Arthropoda</taxon>
        <taxon>Chelicerata</taxon>
        <taxon>Arachnida</taxon>
        <taxon>Acari</taxon>
        <taxon>Parasitiformes</taxon>
        <taxon>Ixodida</taxon>
        <taxon>Ixodoidea</taxon>
        <taxon>Ixodidae</taxon>
        <taxon>Haemaphysalinae</taxon>
        <taxon>Haemaphysalis</taxon>
    </lineage>
</organism>
<dbReference type="EMBL" id="JABSTR010002369">
    <property type="protein sequence ID" value="KAH9384429.1"/>
    <property type="molecule type" value="Genomic_DNA"/>
</dbReference>
<reference evidence="2 3" key="1">
    <citation type="journal article" date="2020" name="Cell">
        <title>Large-Scale Comparative Analyses of Tick Genomes Elucidate Their Genetic Diversity and Vector Capacities.</title>
        <authorList>
            <consortium name="Tick Genome and Microbiome Consortium (TIGMIC)"/>
            <person name="Jia N."/>
            <person name="Wang J."/>
            <person name="Shi W."/>
            <person name="Du L."/>
            <person name="Sun Y."/>
            <person name="Zhan W."/>
            <person name="Jiang J.F."/>
            <person name="Wang Q."/>
            <person name="Zhang B."/>
            <person name="Ji P."/>
            <person name="Bell-Sakyi L."/>
            <person name="Cui X.M."/>
            <person name="Yuan T.T."/>
            <person name="Jiang B.G."/>
            <person name="Yang W.F."/>
            <person name="Lam T.T."/>
            <person name="Chang Q.C."/>
            <person name="Ding S.J."/>
            <person name="Wang X.J."/>
            <person name="Zhu J.G."/>
            <person name="Ruan X.D."/>
            <person name="Zhao L."/>
            <person name="Wei J.T."/>
            <person name="Ye R.Z."/>
            <person name="Que T.C."/>
            <person name="Du C.H."/>
            <person name="Zhou Y.H."/>
            <person name="Cheng J.X."/>
            <person name="Dai P.F."/>
            <person name="Guo W.B."/>
            <person name="Han X.H."/>
            <person name="Huang E.J."/>
            <person name="Li L.F."/>
            <person name="Wei W."/>
            <person name="Gao Y.C."/>
            <person name="Liu J.Z."/>
            <person name="Shao H.Z."/>
            <person name="Wang X."/>
            <person name="Wang C.C."/>
            <person name="Yang T.C."/>
            <person name="Huo Q.B."/>
            <person name="Li W."/>
            <person name="Chen H.Y."/>
            <person name="Chen S.E."/>
            <person name="Zhou L.G."/>
            <person name="Ni X.B."/>
            <person name="Tian J.H."/>
            <person name="Sheng Y."/>
            <person name="Liu T."/>
            <person name="Pan Y.S."/>
            <person name="Xia L.Y."/>
            <person name="Li J."/>
            <person name="Zhao F."/>
            <person name="Cao W.C."/>
        </authorList>
    </citation>
    <scope>NUCLEOTIDE SEQUENCE [LARGE SCALE GENOMIC DNA]</scope>
    <source>
        <strain evidence="2">HaeL-2018</strain>
    </source>
</reference>
<gene>
    <name evidence="2" type="ORF">HPB48_026436</name>
</gene>
<proteinExistence type="predicted"/>
<feature type="region of interest" description="Disordered" evidence="1">
    <location>
        <begin position="57"/>
        <end position="103"/>
    </location>
</feature>
<evidence type="ECO:0000256" key="1">
    <source>
        <dbReference type="SAM" id="MobiDB-lite"/>
    </source>
</evidence>
<evidence type="ECO:0000313" key="2">
    <source>
        <dbReference type="EMBL" id="KAH9384429.1"/>
    </source>
</evidence>
<keyword evidence="3" id="KW-1185">Reference proteome</keyword>
<name>A0A9J6HCB3_HAELO</name>